<keyword evidence="1 3" id="KW-0732">Signal</keyword>
<evidence type="ECO:0000256" key="3">
    <source>
        <dbReference type="SAM" id="SignalP"/>
    </source>
</evidence>
<evidence type="ECO:0000256" key="2">
    <source>
        <dbReference type="SAM" id="MobiDB-lite"/>
    </source>
</evidence>
<feature type="chain" id="PRO_5005454556" evidence="3">
    <location>
        <begin position="28"/>
        <end position="565"/>
    </location>
</feature>
<feature type="domain" description="SbsA Ig-like" evidence="4">
    <location>
        <begin position="30"/>
        <end position="149"/>
    </location>
</feature>
<sequence length="565" mass="59616">MSMSCKRLFILIPLLAESAFFSTPALAGGDTTPPAVVALDPVDNATNVTPRPNVSVVFDETIVLGTGAVQIRRADNDELVGNFIPANTGRVQLSTTNVTDDTMNINWINELEEETEYYMVLSNGSAVDLAGNAFPGLGVSDTTEWSFTTGDESEPEPVALTPSDDQTNVDPTGVLVAEFNDEVQAGTGNLSLYSGTQMRALEEGFDDTSRLSPTSVDLFSSNGIGSYFGINFGAGDGSGIWGGDPNPTNTTDYIGLDGNYFDASQLGSSPRDLDWDDIDISALTNLAFSGQFAAPAGWGPDDYVQILIDIDNSGSFTEILEFRGDGDNIAREELTGAPFGSGVPLRTEAKRFALPISGTGSTLDLRISVRTSAGGERVAMDNIIISGILNSPTLVEQVPIGDPSIQITGNVLTYQPSSPLSLFVEHFVIIDEGAIVDTSTNANALNDLTASSAWNFVTGNLGTLIVQKETLPDGSPQNFTFTGDAAGMIQDGQQIVVSGLAPGSYSSTEQLPLLWTLSSIVCDDGNSSGDLASATATFVVDANETVTCVFTNTELGPIIFQDRFE</sequence>
<feature type="region of interest" description="Disordered" evidence="2">
    <location>
        <begin position="146"/>
        <end position="168"/>
    </location>
</feature>
<evidence type="ECO:0000313" key="6">
    <source>
        <dbReference type="EMBL" id="AKS43054.1"/>
    </source>
</evidence>
<proteinExistence type="predicted"/>
<dbReference type="Pfam" id="PF13205">
    <property type="entry name" value="Big_5"/>
    <property type="match status" value="1"/>
</dbReference>
<feature type="domain" description="SpaA-like prealbumin fold" evidence="5">
    <location>
        <begin position="475"/>
        <end position="553"/>
    </location>
</feature>
<organism evidence="6 7">
    <name type="scientific">Wenzhouxiangella marina</name>
    <dbReference type="NCBI Taxonomy" id="1579979"/>
    <lineage>
        <taxon>Bacteria</taxon>
        <taxon>Pseudomonadati</taxon>
        <taxon>Pseudomonadota</taxon>
        <taxon>Gammaproteobacteria</taxon>
        <taxon>Chromatiales</taxon>
        <taxon>Wenzhouxiangellaceae</taxon>
        <taxon>Wenzhouxiangella</taxon>
    </lineage>
</organism>
<dbReference type="Pfam" id="PF24514">
    <property type="entry name" value="SpaA_4"/>
    <property type="match status" value="1"/>
</dbReference>
<dbReference type="InterPro" id="IPR055371">
    <property type="entry name" value="SpaA_PFL_dom_4"/>
</dbReference>
<dbReference type="STRING" id="1579979.WM2015_2696"/>
<gene>
    <name evidence="6" type="ORF">WM2015_2696</name>
</gene>
<evidence type="ECO:0000313" key="7">
    <source>
        <dbReference type="Proteomes" id="UP000066624"/>
    </source>
</evidence>
<dbReference type="EMBL" id="CP012154">
    <property type="protein sequence ID" value="AKS43054.1"/>
    <property type="molecule type" value="Genomic_DNA"/>
</dbReference>
<protein>
    <submittedName>
        <fullName evidence="6">Uncharacterized protein</fullName>
    </submittedName>
</protein>
<dbReference type="AlphaFoldDB" id="A0A0K0XZE1"/>
<accession>A0A0K0XZE1</accession>
<dbReference type="InterPro" id="IPR032812">
    <property type="entry name" value="SbsA_Ig"/>
</dbReference>
<keyword evidence="7" id="KW-1185">Reference proteome</keyword>
<feature type="signal peptide" evidence="3">
    <location>
        <begin position="1"/>
        <end position="27"/>
    </location>
</feature>
<evidence type="ECO:0000256" key="1">
    <source>
        <dbReference type="ARBA" id="ARBA00022729"/>
    </source>
</evidence>
<evidence type="ECO:0000259" key="5">
    <source>
        <dbReference type="Pfam" id="PF24514"/>
    </source>
</evidence>
<reference evidence="6 7" key="1">
    <citation type="submission" date="2015-07" db="EMBL/GenBank/DDBJ databases">
        <authorList>
            <person name="Noorani M."/>
        </authorList>
    </citation>
    <scope>NUCLEOTIDE SEQUENCE [LARGE SCALE GENOMIC DNA]</scope>
    <source>
        <strain evidence="6 7">KCTC 42284</strain>
    </source>
</reference>
<dbReference type="Proteomes" id="UP000066624">
    <property type="component" value="Chromosome"/>
</dbReference>
<evidence type="ECO:0000259" key="4">
    <source>
        <dbReference type="Pfam" id="PF13205"/>
    </source>
</evidence>
<name>A0A0K0XZE1_9GAMM</name>
<dbReference type="PATRIC" id="fig|1579979.3.peg.2754"/>
<dbReference type="KEGG" id="wma:WM2015_2696"/>